<evidence type="ECO:0000256" key="6">
    <source>
        <dbReference type="ARBA" id="ARBA00023002"/>
    </source>
</evidence>
<feature type="domain" description="4Fe-4S ferredoxin-type" evidence="10">
    <location>
        <begin position="56"/>
        <end position="85"/>
    </location>
</feature>
<dbReference type="Proteomes" id="UP000320776">
    <property type="component" value="Chromosome"/>
</dbReference>
<dbReference type="PROSITE" id="PS51379">
    <property type="entry name" value="4FE4S_FER_2"/>
    <property type="match status" value="2"/>
</dbReference>
<keyword evidence="3" id="KW-0004">4Fe-4S</keyword>
<dbReference type="Pfam" id="PF00037">
    <property type="entry name" value="Fer4"/>
    <property type="match status" value="1"/>
</dbReference>
<dbReference type="InterPro" id="IPR007197">
    <property type="entry name" value="rSAM"/>
</dbReference>
<dbReference type="SFLD" id="SFLDG01118">
    <property type="entry name" value="activating_enzymes__group_2"/>
    <property type="match status" value="1"/>
</dbReference>
<dbReference type="PROSITE" id="PS51918">
    <property type="entry name" value="RADICAL_SAM"/>
    <property type="match status" value="1"/>
</dbReference>
<accession>A0A517DX00</accession>
<dbReference type="InterPro" id="IPR017896">
    <property type="entry name" value="4Fe4S_Fe-S-bd"/>
</dbReference>
<dbReference type="NCBIfam" id="TIGR02494">
    <property type="entry name" value="PFLE_PFLC"/>
    <property type="match status" value="1"/>
</dbReference>
<keyword evidence="8" id="KW-0411">Iron-sulfur</keyword>
<dbReference type="GO" id="GO:0051539">
    <property type="term" value="F:4 iron, 4 sulfur cluster binding"/>
    <property type="evidence" value="ECO:0007669"/>
    <property type="project" value="UniProtKB-KW"/>
</dbReference>
<keyword evidence="12" id="KW-0456">Lyase</keyword>
<dbReference type="InterPro" id="IPR040074">
    <property type="entry name" value="BssD/PflA/YjjW"/>
</dbReference>
<dbReference type="PROSITE" id="PS01087">
    <property type="entry name" value="RADICAL_ACTIVATING"/>
    <property type="match status" value="1"/>
</dbReference>
<evidence type="ECO:0000313" key="13">
    <source>
        <dbReference type="Proteomes" id="UP000320776"/>
    </source>
</evidence>
<dbReference type="KEGG" id="sted:SPTER_31880"/>
<evidence type="ECO:0000259" key="11">
    <source>
        <dbReference type="PROSITE" id="PS51918"/>
    </source>
</evidence>
<evidence type="ECO:0000256" key="5">
    <source>
        <dbReference type="ARBA" id="ARBA00022723"/>
    </source>
</evidence>
<dbReference type="PANTHER" id="PTHR30352:SF4">
    <property type="entry name" value="PYRUVATE FORMATE-LYASE 2-ACTIVATING ENZYME"/>
    <property type="match status" value="1"/>
</dbReference>
<dbReference type="Gene3D" id="3.80.30.10">
    <property type="entry name" value="pyruvate-formate lyase- activating enzyme"/>
    <property type="match status" value="1"/>
</dbReference>
<dbReference type="CDD" id="cd01335">
    <property type="entry name" value="Radical_SAM"/>
    <property type="match status" value="1"/>
</dbReference>
<feature type="domain" description="4Fe-4S ferredoxin-type" evidence="10">
    <location>
        <begin position="87"/>
        <end position="114"/>
    </location>
</feature>
<feature type="domain" description="Radical SAM core" evidence="11">
    <location>
        <begin position="25"/>
        <end position="309"/>
    </location>
</feature>
<keyword evidence="4" id="KW-0949">S-adenosyl-L-methionine</keyword>
<proteinExistence type="inferred from homology"/>
<dbReference type="SUPFAM" id="SSF54862">
    <property type="entry name" value="4Fe-4S ferredoxins"/>
    <property type="match status" value="1"/>
</dbReference>
<dbReference type="InterPro" id="IPR034457">
    <property type="entry name" value="Organic_radical-activating"/>
</dbReference>
<keyword evidence="5" id="KW-0479">Metal-binding</keyword>
<organism evidence="12 13">
    <name type="scientific">Sporomusa termitida</name>
    <dbReference type="NCBI Taxonomy" id="2377"/>
    <lineage>
        <taxon>Bacteria</taxon>
        <taxon>Bacillati</taxon>
        <taxon>Bacillota</taxon>
        <taxon>Negativicutes</taxon>
        <taxon>Selenomonadales</taxon>
        <taxon>Sporomusaceae</taxon>
        <taxon>Sporomusa</taxon>
    </lineage>
</organism>
<reference evidence="12 13" key="1">
    <citation type="submission" date="2019-02" db="EMBL/GenBank/DDBJ databases">
        <title>Closed genome of Sporomusa termitida DSM 4440.</title>
        <authorList>
            <person name="Poehlein A."/>
            <person name="Daniel R."/>
        </authorList>
    </citation>
    <scope>NUCLEOTIDE SEQUENCE [LARGE SCALE GENOMIC DNA]</scope>
    <source>
        <strain evidence="12 13">DSM 4440</strain>
    </source>
</reference>
<keyword evidence="13" id="KW-1185">Reference proteome</keyword>
<dbReference type="Pfam" id="PF04055">
    <property type="entry name" value="Radical_SAM"/>
    <property type="match status" value="1"/>
</dbReference>
<dbReference type="PANTHER" id="PTHR30352">
    <property type="entry name" value="PYRUVATE FORMATE-LYASE-ACTIVATING ENZYME"/>
    <property type="match status" value="1"/>
</dbReference>
<name>A0A517DX00_9FIRM</name>
<dbReference type="EC" id="1.97.1.-" evidence="12"/>
<dbReference type="AlphaFoldDB" id="A0A517DX00"/>
<dbReference type="GO" id="GO:0046872">
    <property type="term" value="F:metal ion binding"/>
    <property type="evidence" value="ECO:0007669"/>
    <property type="project" value="UniProtKB-KW"/>
</dbReference>
<protein>
    <submittedName>
        <fullName evidence="12">Choline trimethylamine-lyase activating enzyme</fullName>
        <ecNumber evidence="12">1.97.1.-</ecNumber>
    </submittedName>
</protein>
<evidence type="ECO:0000256" key="9">
    <source>
        <dbReference type="ARBA" id="ARBA00047365"/>
    </source>
</evidence>
<evidence type="ECO:0000256" key="3">
    <source>
        <dbReference type="ARBA" id="ARBA00022485"/>
    </source>
</evidence>
<evidence type="ECO:0000259" key="10">
    <source>
        <dbReference type="PROSITE" id="PS51379"/>
    </source>
</evidence>
<dbReference type="GO" id="GO:0016491">
    <property type="term" value="F:oxidoreductase activity"/>
    <property type="evidence" value="ECO:0007669"/>
    <property type="project" value="UniProtKB-KW"/>
</dbReference>
<dbReference type="InterPro" id="IPR058240">
    <property type="entry name" value="rSAM_sf"/>
</dbReference>
<evidence type="ECO:0000256" key="1">
    <source>
        <dbReference type="ARBA" id="ARBA00001966"/>
    </source>
</evidence>
<comment type="catalytic activity">
    <reaction evidence="9">
        <text>glycyl-[protein] + reduced [flavodoxin] + S-adenosyl-L-methionine = glycin-2-yl radical-[protein] + semiquinone [flavodoxin] + 5'-deoxyadenosine + L-methionine + H(+)</text>
        <dbReference type="Rhea" id="RHEA:61976"/>
        <dbReference type="Rhea" id="RHEA-COMP:10622"/>
        <dbReference type="Rhea" id="RHEA-COMP:14480"/>
        <dbReference type="Rhea" id="RHEA-COMP:15993"/>
        <dbReference type="Rhea" id="RHEA-COMP:15994"/>
        <dbReference type="ChEBI" id="CHEBI:15378"/>
        <dbReference type="ChEBI" id="CHEBI:17319"/>
        <dbReference type="ChEBI" id="CHEBI:29947"/>
        <dbReference type="ChEBI" id="CHEBI:32722"/>
        <dbReference type="ChEBI" id="CHEBI:57618"/>
        <dbReference type="ChEBI" id="CHEBI:57844"/>
        <dbReference type="ChEBI" id="CHEBI:59789"/>
        <dbReference type="ChEBI" id="CHEBI:140311"/>
    </reaction>
</comment>
<gene>
    <name evidence="12" type="primary">cutD_2</name>
    <name evidence="12" type="ORF">SPTER_31880</name>
</gene>
<dbReference type="SFLD" id="SFLDS00029">
    <property type="entry name" value="Radical_SAM"/>
    <property type="match status" value="1"/>
</dbReference>
<evidence type="ECO:0000256" key="2">
    <source>
        <dbReference type="ARBA" id="ARBA00009777"/>
    </source>
</evidence>
<comment type="cofactor">
    <cofactor evidence="1">
        <name>[4Fe-4S] cluster</name>
        <dbReference type="ChEBI" id="CHEBI:49883"/>
    </cofactor>
</comment>
<dbReference type="InterPro" id="IPR001989">
    <property type="entry name" value="Radical_activat_CS"/>
</dbReference>
<sequence>MQLLQELPMQQCKGNIFQIQRWSINDGEGIRSTVFFKGCPLRCKWCSNPESWQGKPEVLFFHEKCIACKRCLPVCSQGAISPAGNIIRFAREKCSGCAGCCEVCPTGARKLIGAAVTVEDVLKVVKRDTVFYRESGGGVTFSGGEPFAQPGFLQQLAAACSQLGIDTAVETSGYFDFEQVKDIFAYLDCVFVDIKHMDDAVHMQMTGVSNRKILANIAQISKLHPHTIVRVPFIAEVNANEQNIKKMCDYLKNNTRVAGVELLPYHDFGQSKYSAIGVRGQTFTTPAATEIADANRIISNYGIGIVDFK</sequence>
<evidence type="ECO:0000256" key="4">
    <source>
        <dbReference type="ARBA" id="ARBA00022691"/>
    </source>
</evidence>
<evidence type="ECO:0000256" key="7">
    <source>
        <dbReference type="ARBA" id="ARBA00023004"/>
    </source>
</evidence>
<dbReference type="SFLD" id="SFLDG01066">
    <property type="entry name" value="organic_radical-activating_enz"/>
    <property type="match status" value="1"/>
</dbReference>
<dbReference type="GO" id="GO:0016829">
    <property type="term" value="F:lyase activity"/>
    <property type="evidence" value="ECO:0007669"/>
    <property type="project" value="UniProtKB-KW"/>
</dbReference>
<dbReference type="SUPFAM" id="SSF102114">
    <property type="entry name" value="Radical SAM enzymes"/>
    <property type="match status" value="1"/>
</dbReference>
<dbReference type="InterPro" id="IPR013785">
    <property type="entry name" value="Aldolase_TIM"/>
</dbReference>
<keyword evidence="6 12" id="KW-0560">Oxidoreductase</keyword>
<dbReference type="EMBL" id="CP036259">
    <property type="protein sequence ID" value="QDR81776.1"/>
    <property type="molecule type" value="Genomic_DNA"/>
</dbReference>
<dbReference type="InterPro" id="IPR012839">
    <property type="entry name" value="Organic_radical_activase"/>
</dbReference>
<keyword evidence="7" id="KW-0408">Iron</keyword>
<dbReference type="PIRSF" id="PIRSF000371">
    <property type="entry name" value="PFL_act_enz"/>
    <property type="match status" value="1"/>
</dbReference>
<dbReference type="Pfam" id="PF13353">
    <property type="entry name" value="Fer4_12"/>
    <property type="match status" value="1"/>
</dbReference>
<comment type="similarity">
    <text evidence="2">Belongs to the organic radical-activating enzymes family.</text>
</comment>
<dbReference type="Gene3D" id="3.20.20.70">
    <property type="entry name" value="Aldolase class I"/>
    <property type="match status" value="1"/>
</dbReference>
<evidence type="ECO:0000313" key="12">
    <source>
        <dbReference type="EMBL" id="QDR81776.1"/>
    </source>
</evidence>
<evidence type="ECO:0000256" key="8">
    <source>
        <dbReference type="ARBA" id="ARBA00023014"/>
    </source>
</evidence>